<dbReference type="PANTHER" id="PTHR43129:SF1">
    <property type="entry name" value="FOSMIDOMYCIN RESISTANCE PROTEIN"/>
    <property type="match status" value="1"/>
</dbReference>
<evidence type="ECO:0000256" key="3">
    <source>
        <dbReference type="ARBA" id="ARBA00023136"/>
    </source>
</evidence>
<feature type="transmembrane region" description="Helical" evidence="4">
    <location>
        <begin position="126"/>
        <end position="152"/>
    </location>
</feature>
<dbReference type="Gene3D" id="1.20.1250.20">
    <property type="entry name" value="MFS general substrate transporter like domains"/>
    <property type="match status" value="2"/>
</dbReference>
<dbReference type="SUPFAM" id="SSF103473">
    <property type="entry name" value="MFS general substrate transporter"/>
    <property type="match status" value="1"/>
</dbReference>
<dbReference type="GO" id="GO:0022857">
    <property type="term" value="F:transmembrane transporter activity"/>
    <property type="evidence" value="ECO:0007669"/>
    <property type="project" value="InterPro"/>
</dbReference>
<evidence type="ECO:0000256" key="4">
    <source>
        <dbReference type="SAM" id="Phobius"/>
    </source>
</evidence>
<feature type="transmembrane region" description="Helical" evidence="4">
    <location>
        <begin position="356"/>
        <end position="377"/>
    </location>
</feature>
<dbReference type="PANTHER" id="PTHR43129">
    <property type="entry name" value="FOSMIDOMYCIN RESISTANCE PROTEIN"/>
    <property type="match status" value="1"/>
</dbReference>
<reference evidence="6" key="1">
    <citation type="journal article" date="2015" name="PeerJ">
        <title>First genomic representation of candidate bacterial phylum KSB3 points to enhanced environmental sensing as a trigger of wastewater bulking.</title>
        <authorList>
            <person name="Sekiguchi Y."/>
            <person name="Ohashi A."/>
            <person name="Parks D.H."/>
            <person name="Yamauchi T."/>
            <person name="Tyson G.W."/>
            <person name="Hugenholtz P."/>
        </authorList>
    </citation>
    <scope>NUCLEOTIDE SEQUENCE [LARGE SCALE GENOMIC DNA]</scope>
</reference>
<protein>
    <submittedName>
        <fullName evidence="6">Permease-related protein</fullName>
    </submittedName>
</protein>
<evidence type="ECO:0000313" key="6">
    <source>
        <dbReference type="EMBL" id="GAK58552.1"/>
    </source>
</evidence>
<feature type="transmembrane region" description="Helical" evidence="4">
    <location>
        <begin position="201"/>
        <end position="222"/>
    </location>
</feature>
<keyword evidence="2 4" id="KW-1133">Transmembrane helix</keyword>
<proteinExistence type="predicted"/>
<feature type="transmembrane region" description="Helical" evidence="4">
    <location>
        <begin position="327"/>
        <end position="350"/>
    </location>
</feature>
<dbReference type="InterPro" id="IPR036259">
    <property type="entry name" value="MFS_trans_sf"/>
</dbReference>
<dbReference type="HOGENOM" id="CLU_040537_0_0_0"/>
<gene>
    <name evidence="6" type="ORF">U27_05526</name>
</gene>
<feature type="domain" description="Major facilitator superfamily (MFS) profile" evidence="5">
    <location>
        <begin position="5"/>
        <end position="382"/>
    </location>
</feature>
<evidence type="ECO:0000313" key="7">
    <source>
        <dbReference type="Proteomes" id="UP000030661"/>
    </source>
</evidence>
<name>A0A081C1U7_VECG1</name>
<dbReference type="PROSITE" id="PS50850">
    <property type="entry name" value="MFS"/>
    <property type="match status" value="1"/>
</dbReference>
<feature type="transmembrane region" description="Helical" evidence="4">
    <location>
        <begin position="70"/>
        <end position="89"/>
    </location>
</feature>
<feature type="transmembrane region" description="Helical" evidence="4">
    <location>
        <begin position="294"/>
        <end position="315"/>
    </location>
</feature>
<feature type="transmembrane region" description="Helical" evidence="4">
    <location>
        <begin position="242"/>
        <end position="259"/>
    </location>
</feature>
<sequence length="387" mass="40854">MKYRSTALLTLAHTATDVNQGAIPVLLPFFIAQHNLTYAAAAAIVFTTTLVSTFTQPIFGVVADRLSRPWLMPFGVLLAGLGLSCVGLAPTYETGLIAVALSGIGVAAFHPEGARLANRFAGDKKATVMSIFATGGQLGFAIGPFIATFALLRWGIKGTAFMAIPAIGVTLLIAFILPGLWKYHNTSEGVKTTQKGQGIDFWGAFILLSILVLFRSVIFYGINTFLPLFWIHVLNQSKAAGASALTVFFASGVVGNLLGGRIADHVGLRAAVLVEFAVLSVIFPIFAYTASPSWAMLILVPIGLMNSASVGPLLVLGQSYLPNRLGLASGVTLGLAFSFGGTMTPFFGWIADHHGLRTAIIALSLLPIICTGLTAFLPKPKTAHIEH</sequence>
<accession>A0A081C1U7</accession>
<feature type="transmembrane region" description="Helical" evidence="4">
    <location>
        <begin position="36"/>
        <end position="63"/>
    </location>
</feature>
<evidence type="ECO:0000256" key="1">
    <source>
        <dbReference type="ARBA" id="ARBA00022692"/>
    </source>
</evidence>
<feature type="transmembrane region" description="Helical" evidence="4">
    <location>
        <begin position="158"/>
        <end position="181"/>
    </location>
</feature>
<dbReference type="CDD" id="cd17478">
    <property type="entry name" value="MFS_FsR"/>
    <property type="match status" value="1"/>
</dbReference>
<evidence type="ECO:0000256" key="2">
    <source>
        <dbReference type="ARBA" id="ARBA00022989"/>
    </source>
</evidence>
<keyword evidence="7" id="KW-1185">Reference proteome</keyword>
<dbReference type="Proteomes" id="UP000030661">
    <property type="component" value="Unassembled WGS sequence"/>
</dbReference>
<feature type="transmembrane region" description="Helical" evidence="4">
    <location>
        <begin position="266"/>
        <end position="288"/>
    </location>
</feature>
<keyword evidence="3 4" id="KW-0472">Membrane</keyword>
<dbReference type="EMBL" id="DF820468">
    <property type="protein sequence ID" value="GAK58552.1"/>
    <property type="molecule type" value="Genomic_DNA"/>
</dbReference>
<feature type="transmembrane region" description="Helical" evidence="4">
    <location>
        <begin position="95"/>
        <end position="114"/>
    </location>
</feature>
<dbReference type="STRING" id="1499967.U27_05526"/>
<dbReference type="AlphaFoldDB" id="A0A081C1U7"/>
<dbReference type="InterPro" id="IPR011701">
    <property type="entry name" value="MFS"/>
</dbReference>
<evidence type="ECO:0000259" key="5">
    <source>
        <dbReference type="PROSITE" id="PS50850"/>
    </source>
</evidence>
<dbReference type="GO" id="GO:0005886">
    <property type="term" value="C:plasma membrane"/>
    <property type="evidence" value="ECO:0007669"/>
    <property type="project" value="TreeGrafter"/>
</dbReference>
<dbReference type="eggNOG" id="COG2814">
    <property type="taxonomic scope" value="Bacteria"/>
</dbReference>
<dbReference type="Pfam" id="PF07690">
    <property type="entry name" value="MFS_1"/>
    <property type="match status" value="1"/>
</dbReference>
<keyword evidence="1 4" id="KW-0812">Transmembrane</keyword>
<dbReference type="InterPro" id="IPR020846">
    <property type="entry name" value="MFS_dom"/>
</dbReference>
<organism evidence="6">
    <name type="scientific">Vecturithrix granuli</name>
    <dbReference type="NCBI Taxonomy" id="1499967"/>
    <lineage>
        <taxon>Bacteria</taxon>
        <taxon>Candidatus Moduliflexota</taxon>
        <taxon>Candidatus Vecturitrichia</taxon>
        <taxon>Candidatus Vecturitrichales</taxon>
        <taxon>Candidatus Vecturitrichaceae</taxon>
        <taxon>Candidatus Vecturithrix</taxon>
    </lineage>
</organism>